<evidence type="ECO:0000313" key="4">
    <source>
        <dbReference type="EMBL" id="ETN36743.1"/>
    </source>
</evidence>
<dbReference type="PANTHER" id="PTHR24185">
    <property type="entry name" value="CALCIUM-INDEPENDENT PHOSPHOLIPASE A2-GAMMA"/>
    <property type="match status" value="1"/>
</dbReference>
<feature type="short sequence motif" description="GXSXG" evidence="2">
    <location>
        <begin position="511"/>
        <end position="515"/>
    </location>
</feature>
<keyword evidence="5" id="KW-1185">Reference proteome</keyword>
<dbReference type="EMBL" id="KB822725">
    <property type="protein sequence ID" value="ETN36743.1"/>
    <property type="molecule type" value="Genomic_DNA"/>
</dbReference>
<dbReference type="HOGENOM" id="CLU_003059_1_1_1"/>
<dbReference type="PANTHER" id="PTHR24185:SF8">
    <property type="entry name" value="PNPLA DOMAIN-CONTAINING PROTEIN"/>
    <property type="match status" value="1"/>
</dbReference>
<dbReference type="CDD" id="cd07199">
    <property type="entry name" value="Pat17_PNPLA8_PNPLA9_like"/>
    <property type="match status" value="1"/>
</dbReference>
<keyword evidence="2" id="KW-0442">Lipid degradation</keyword>
<gene>
    <name evidence="4" type="ORF">HMPREF1541_09021</name>
</gene>
<dbReference type="InterPro" id="IPR002641">
    <property type="entry name" value="PNPLA_dom"/>
</dbReference>
<sequence>MSPCTHSQWLDLAAVDPGWSIVNPDRLRTIRDALPDPDQQRPIIVFFLGKSRKSRTLKRLLTQNNVARKRPHGIANLYVDLATEVSSHPLIVADCTLGAPLYYPEDLWKGCHAHRHLSVNHSDGRKELSESAIIRKLLAHLLFPLVHVVCLFAVDLGGNGPCGTYVAQLLQTYARNPSAVLTTAPELIIVSEDATSIDALTQLQCEPAFGGLFAGLTIVTTNVRESTDVSVRRLKRIVQITAETVRSERQEDSQLFSAADMRRIFDCGLTGFAEQPGKALDVFSSIDHPVRELVASDMVRHIGEFLTQGSALEIAGPAAASFIATALFVQGYPLHSHRFAPGVIYDSVFAQSIKFACESKGAYASIVCEVKLDFYALFELLTQTTTPNLLRKEYLRRSGHLFAGLQSVTTCWGCLVRAPEYMSHFGHGLCARCVEQYGTRSSHAHSYNLTHCLICGEQHQTTIHLKPWTVEPNILAIDGGGVRGIVALTMIQKLTAALGSPVSEYVDYAAGTSAGGLIILDHIIVGTAIDMSMERFTQLASRIFPPRMYRHFGLFQLLMDYVRWWLSDNKYDSDTLEDVARDCFGTRERLFDAHETRAQSIKIGVMATTTSASQLRIFCNYNGEARASQHVGYAILRSNKATNEPYLWEVARCTAAAPSYFRPKRLKGFGWLQDGGMRANNPSAAARAELRCIWPRTPKPNVVISVGTGYSETACPESERNRSILRDGFIPRTIRGFLASPSIDGESGWTDLLQNLSDAEKRGYHRISHRFAKKPPALDDASAVPGLVKTIGHQHLDCDEIVSALWASRFFMELQAEPEYNRGQYQCQAVVLFRGGDVRPLVRAMSDRHSSLRIMLGSRVLLHLEGGDSSCVGCGHFQHNFTFTIRHLDDIIKLTLAYGGRLEGLLSGSGKSVNWFIEQQTCHGRLRRWAEEGHSCGYSPKRAISVGRGSQSSKRRRL</sequence>
<dbReference type="SUPFAM" id="SSF52151">
    <property type="entry name" value="FabD/lysophospholipase-like"/>
    <property type="match status" value="1"/>
</dbReference>
<feature type="domain" description="PNPLA" evidence="3">
    <location>
        <begin position="475"/>
        <end position="687"/>
    </location>
</feature>
<dbReference type="GO" id="GO:0047499">
    <property type="term" value="F:calcium-independent phospholipase A2 activity"/>
    <property type="evidence" value="ECO:0007669"/>
    <property type="project" value="TreeGrafter"/>
</dbReference>
<feature type="active site" description="Proton acceptor" evidence="2">
    <location>
        <position position="674"/>
    </location>
</feature>
<dbReference type="GeneID" id="19976360"/>
<keyword evidence="1 2" id="KW-0443">Lipid metabolism</keyword>
<dbReference type="OrthoDB" id="194358at2759"/>
<dbReference type="Gene3D" id="3.40.1090.10">
    <property type="entry name" value="Cytosolic phospholipase A2 catalytic domain"/>
    <property type="match status" value="1"/>
</dbReference>
<dbReference type="GO" id="GO:0019369">
    <property type="term" value="P:arachidonate metabolic process"/>
    <property type="evidence" value="ECO:0007669"/>
    <property type="project" value="TreeGrafter"/>
</dbReference>
<evidence type="ECO:0000259" key="3">
    <source>
        <dbReference type="PROSITE" id="PS51635"/>
    </source>
</evidence>
<dbReference type="RefSeq" id="XP_008721561.1">
    <property type="nucleotide sequence ID" value="XM_008723339.1"/>
</dbReference>
<dbReference type="STRING" id="1220924.W2RM13"/>
<dbReference type="InterPro" id="IPR016035">
    <property type="entry name" value="Acyl_Trfase/lysoPLipase"/>
</dbReference>
<dbReference type="GO" id="GO:0046486">
    <property type="term" value="P:glycerolipid metabolic process"/>
    <property type="evidence" value="ECO:0007669"/>
    <property type="project" value="UniProtKB-ARBA"/>
</dbReference>
<dbReference type="VEuPathDB" id="FungiDB:HMPREF1541_09021"/>
<accession>W2RM13</accession>
<dbReference type="GO" id="GO:0016020">
    <property type="term" value="C:membrane"/>
    <property type="evidence" value="ECO:0007669"/>
    <property type="project" value="TreeGrafter"/>
</dbReference>
<reference evidence="4 5" key="1">
    <citation type="submission" date="2013-03" db="EMBL/GenBank/DDBJ databases">
        <title>The Genome Sequence of Phialophora europaea CBS 101466.</title>
        <authorList>
            <consortium name="The Broad Institute Genomics Platform"/>
            <person name="Cuomo C."/>
            <person name="de Hoog S."/>
            <person name="Gorbushina A."/>
            <person name="Walker B."/>
            <person name="Young S.K."/>
            <person name="Zeng Q."/>
            <person name="Gargeya S."/>
            <person name="Fitzgerald M."/>
            <person name="Haas B."/>
            <person name="Abouelleil A."/>
            <person name="Allen A.W."/>
            <person name="Alvarado L."/>
            <person name="Arachchi H.M."/>
            <person name="Berlin A.M."/>
            <person name="Chapman S.B."/>
            <person name="Gainer-Dewar J."/>
            <person name="Goldberg J."/>
            <person name="Griggs A."/>
            <person name="Gujja S."/>
            <person name="Hansen M."/>
            <person name="Howarth C."/>
            <person name="Imamovic A."/>
            <person name="Ireland A."/>
            <person name="Larimer J."/>
            <person name="McCowan C."/>
            <person name="Murphy C."/>
            <person name="Pearson M."/>
            <person name="Poon T.W."/>
            <person name="Priest M."/>
            <person name="Roberts A."/>
            <person name="Saif S."/>
            <person name="Shea T."/>
            <person name="Sisk P."/>
            <person name="Sykes S."/>
            <person name="Wortman J."/>
            <person name="Nusbaum C."/>
            <person name="Birren B."/>
        </authorList>
    </citation>
    <scope>NUCLEOTIDE SEQUENCE [LARGE SCALE GENOMIC DNA]</scope>
    <source>
        <strain evidence="4 5">CBS 101466</strain>
    </source>
</reference>
<proteinExistence type="predicted"/>
<dbReference type="GO" id="GO:0016042">
    <property type="term" value="P:lipid catabolic process"/>
    <property type="evidence" value="ECO:0007669"/>
    <property type="project" value="UniProtKB-UniRule"/>
</dbReference>
<dbReference type="Proteomes" id="UP000030752">
    <property type="component" value="Unassembled WGS sequence"/>
</dbReference>
<feature type="short sequence motif" description="DGA/G" evidence="2">
    <location>
        <begin position="674"/>
        <end position="676"/>
    </location>
</feature>
<keyword evidence="2" id="KW-0378">Hydrolase</keyword>
<evidence type="ECO:0000313" key="5">
    <source>
        <dbReference type="Proteomes" id="UP000030752"/>
    </source>
</evidence>
<dbReference type="InParanoid" id="W2RM13"/>
<dbReference type="AlphaFoldDB" id="W2RM13"/>
<dbReference type="eggNOG" id="KOG4231">
    <property type="taxonomic scope" value="Eukaryota"/>
</dbReference>
<dbReference type="PROSITE" id="PS51635">
    <property type="entry name" value="PNPLA"/>
    <property type="match status" value="1"/>
</dbReference>
<evidence type="ECO:0000256" key="2">
    <source>
        <dbReference type="PROSITE-ProRule" id="PRU01161"/>
    </source>
</evidence>
<organism evidence="4 5">
    <name type="scientific">Cyphellophora europaea (strain CBS 101466)</name>
    <name type="common">Phialophora europaea</name>
    <dbReference type="NCBI Taxonomy" id="1220924"/>
    <lineage>
        <taxon>Eukaryota</taxon>
        <taxon>Fungi</taxon>
        <taxon>Dikarya</taxon>
        <taxon>Ascomycota</taxon>
        <taxon>Pezizomycotina</taxon>
        <taxon>Eurotiomycetes</taxon>
        <taxon>Chaetothyriomycetidae</taxon>
        <taxon>Chaetothyriales</taxon>
        <taxon>Cyphellophoraceae</taxon>
        <taxon>Cyphellophora</taxon>
    </lineage>
</organism>
<feature type="short sequence motif" description="GXGXXG" evidence="2">
    <location>
        <begin position="479"/>
        <end position="484"/>
    </location>
</feature>
<evidence type="ECO:0000256" key="1">
    <source>
        <dbReference type="ARBA" id="ARBA00023098"/>
    </source>
</evidence>
<feature type="active site" description="Nucleophile" evidence="2">
    <location>
        <position position="513"/>
    </location>
</feature>
<protein>
    <recommendedName>
        <fullName evidence="3">PNPLA domain-containing protein</fullName>
    </recommendedName>
</protein>
<name>W2RM13_CYPE1</name>
<dbReference type="Pfam" id="PF01734">
    <property type="entry name" value="Patatin"/>
    <property type="match status" value="1"/>
</dbReference>